<keyword evidence="6" id="KW-0333">Golgi apparatus</keyword>
<feature type="transmembrane region" description="Helical" evidence="8">
    <location>
        <begin position="72"/>
        <end position="98"/>
    </location>
</feature>
<keyword evidence="10" id="KW-1185">Reference proteome</keyword>
<evidence type="ECO:0000256" key="1">
    <source>
        <dbReference type="ARBA" id="ARBA00004202"/>
    </source>
</evidence>
<dbReference type="PANTHER" id="PTHR10844">
    <property type="entry name" value="CAVEOLIN"/>
    <property type="match status" value="1"/>
</dbReference>
<comment type="caution">
    <text evidence="9">The sequence shown here is derived from an EMBL/GenBank/DDBJ whole genome shotgun (WGS) entry which is preliminary data.</text>
</comment>
<evidence type="ECO:0000313" key="10">
    <source>
        <dbReference type="Proteomes" id="UP001159405"/>
    </source>
</evidence>
<evidence type="ECO:0000256" key="7">
    <source>
        <dbReference type="ARBA" id="ARBA00023136"/>
    </source>
</evidence>
<evidence type="ECO:0000256" key="2">
    <source>
        <dbReference type="ARBA" id="ARBA00004395"/>
    </source>
</evidence>
<keyword evidence="5" id="KW-1003">Cell membrane</keyword>
<gene>
    <name evidence="9" type="ORF">PLOB_00046555</name>
</gene>
<dbReference type="PANTHER" id="PTHR10844:SF19">
    <property type="entry name" value="CAVEOLIN-2"/>
    <property type="match status" value="1"/>
</dbReference>
<sequence>SGLSEPQTSESDALTTRLRCHFVVYIHFRSFLFTKVFFQDVFAEPEGSHSIDGVWRTSFRAFVLTKYWCYRIITAVCGVPTAILCGIYFACLSFDYIWCIMPCLRAYTIELQFLGKLFSLCVRSFFDPFFESVGKIFGGVKIERKTFQPRTMSRDELREVEVQVRGNENEAQYGHQISMKDRDPTAMNDHVKVFFQDVFAEPEGSHSIDGVWRTSFKAFVNTKFWCYRIITAILGIPTAVLCGIYFACLSFDYVWCIMPCLKAYVIELQCLGKVFGLCLRTFCDPFFESVAKIFGGIKVSTQTV</sequence>
<protein>
    <recommendedName>
        <fullName evidence="11">Caveolin</fullName>
    </recommendedName>
</protein>
<keyword evidence="7 8" id="KW-0472">Membrane</keyword>
<keyword evidence="8" id="KW-0812">Transmembrane</keyword>
<dbReference type="InterPro" id="IPR001612">
    <property type="entry name" value="Caveolin"/>
</dbReference>
<name>A0ABN8PUA8_9CNID</name>
<dbReference type="Proteomes" id="UP001159405">
    <property type="component" value="Unassembled WGS sequence"/>
</dbReference>
<comment type="subcellular location">
    <subcellularLocation>
        <location evidence="1">Cell membrane</location>
        <topology evidence="1">Peripheral membrane protein</topology>
    </subcellularLocation>
    <subcellularLocation>
        <location evidence="2">Golgi apparatus membrane</location>
        <topology evidence="2">Peripheral membrane protein</topology>
    </subcellularLocation>
    <subcellularLocation>
        <location evidence="3">Membrane</location>
        <location evidence="3">Caveola</location>
        <topology evidence="3">Peripheral membrane protein</topology>
    </subcellularLocation>
</comment>
<proteinExistence type="inferred from homology"/>
<evidence type="ECO:0000256" key="6">
    <source>
        <dbReference type="ARBA" id="ARBA00023034"/>
    </source>
</evidence>
<dbReference type="EMBL" id="CALNXK010000083">
    <property type="protein sequence ID" value="CAH3148327.1"/>
    <property type="molecule type" value="Genomic_DNA"/>
</dbReference>
<evidence type="ECO:0000313" key="9">
    <source>
        <dbReference type="EMBL" id="CAH3148327.1"/>
    </source>
</evidence>
<evidence type="ECO:0000256" key="8">
    <source>
        <dbReference type="SAM" id="Phobius"/>
    </source>
</evidence>
<organism evidence="9 10">
    <name type="scientific">Porites lobata</name>
    <dbReference type="NCBI Taxonomy" id="104759"/>
    <lineage>
        <taxon>Eukaryota</taxon>
        <taxon>Metazoa</taxon>
        <taxon>Cnidaria</taxon>
        <taxon>Anthozoa</taxon>
        <taxon>Hexacorallia</taxon>
        <taxon>Scleractinia</taxon>
        <taxon>Fungiina</taxon>
        <taxon>Poritidae</taxon>
        <taxon>Porites</taxon>
    </lineage>
</organism>
<reference evidence="9 10" key="1">
    <citation type="submission" date="2022-05" db="EMBL/GenBank/DDBJ databases">
        <authorList>
            <consortium name="Genoscope - CEA"/>
            <person name="William W."/>
        </authorList>
    </citation>
    <scope>NUCLEOTIDE SEQUENCE [LARGE SCALE GENOMIC DNA]</scope>
</reference>
<keyword evidence="8" id="KW-1133">Transmembrane helix</keyword>
<dbReference type="Pfam" id="PF01146">
    <property type="entry name" value="Caveolin"/>
    <property type="match status" value="2"/>
</dbReference>
<accession>A0ABN8PUA8</accession>
<evidence type="ECO:0008006" key="11">
    <source>
        <dbReference type="Google" id="ProtNLM"/>
    </source>
</evidence>
<evidence type="ECO:0000256" key="5">
    <source>
        <dbReference type="ARBA" id="ARBA00022475"/>
    </source>
</evidence>
<feature type="non-terminal residue" evidence="9">
    <location>
        <position position="1"/>
    </location>
</feature>
<evidence type="ECO:0000256" key="3">
    <source>
        <dbReference type="ARBA" id="ARBA00004543"/>
    </source>
</evidence>
<comment type="similarity">
    <text evidence="4">Belongs to the caveolin family.</text>
</comment>
<evidence type="ECO:0000256" key="4">
    <source>
        <dbReference type="ARBA" id="ARBA00010988"/>
    </source>
</evidence>
<feature type="transmembrane region" description="Helical" evidence="8">
    <location>
        <begin position="225"/>
        <end position="247"/>
    </location>
</feature>